<proteinExistence type="inferred from homology"/>
<dbReference type="GO" id="GO:0006109">
    <property type="term" value="P:regulation of carbohydrate metabolic process"/>
    <property type="evidence" value="ECO:0007669"/>
    <property type="project" value="InterPro"/>
</dbReference>
<dbReference type="NCBIfam" id="TIGR00202">
    <property type="entry name" value="csrA"/>
    <property type="match status" value="1"/>
</dbReference>
<reference evidence="5" key="1">
    <citation type="submission" date="2020-05" db="EMBL/GenBank/DDBJ databases">
        <authorList>
            <person name="Chiriac C."/>
            <person name="Salcher M."/>
            <person name="Ghai R."/>
            <person name="Kavagutti S V."/>
        </authorList>
    </citation>
    <scope>NUCLEOTIDE SEQUENCE</scope>
</reference>
<evidence type="ECO:0000256" key="3">
    <source>
        <dbReference type="ARBA" id="ARBA00022845"/>
    </source>
</evidence>
<dbReference type="Pfam" id="PF02599">
    <property type="entry name" value="CsrA"/>
    <property type="match status" value="1"/>
</dbReference>
<dbReference type="GO" id="GO:0005829">
    <property type="term" value="C:cytosol"/>
    <property type="evidence" value="ECO:0007669"/>
    <property type="project" value="TreeGrafter"/>
</dbReference>
<dbReference type="GO" id="GO:0006402">
    <property type="term" value="P:mRNA catabolic process"/>
    <property type="evidence" value="ECO:0007669"/>
    <property type="project" value="InterPro"/>
</dbReference>
<evidence type="ECO:0000313" key="5">
    <source>
        <dbReference type="EMBL" id="CAB4339225.1"/>
    </source>
</evidence>
<organism evidence="5">
    <name type="scientific">freshwater metagenome</name>
    <dbReference type="NCBI Taxonomy" id="449393"/>
    <lineage>
        <taxon>unclassified sequences</taxon>
        <taxon>metagenomes</taxon>
        <taxon>ecological metagenomes</taxon>
    </lineage>
</organism>
<dbReference type="InterPro" id="IPR036107">
    <property type="entry name" value="CsrA_sf"/>
</dbReference>
<dbReference type="EMBL" id="CAESAN010000024">
    <property type="protein sequence ID" value="CAB4339225.1"/>
    <property type="molecule type" value="Genomic_DNA"/>
</dbReference>
<dbReference type="PANTHER" id="PTHR34984:SF1">
    <property type="entry name" value="CARBON STORAGE REGULATOR"/>
    <property type="match status" value="1"/>
</dbReference>
<accession>A0A6J5Z967</accession>
<dbReference type="HAMAP" id="MF_00167">
    <property type="entry name" value="CsrA"/>
    <property type="match status" value="1"/>
</dbReference>
<dbReference type="GO" id="GO:0045947">
    <property type="term" value="P:negative regulation of translational initiation"/>
    <property type="evidence" value="ECO:0007669"/>
    <property type="project" value="TreeGrafter"/>
</dbReference>
<dbReference type="GO" id="GO:0048027">
    <property type="term" value="F:mRNA 5'-UTR binding"/>
    <property type="evidence" value="ECO:0007669"/>
    <property type="project" value="TreeGrafter"/>
</dbReference>
<dbReference type="FunFam" id="2.60.40.4380:FF:000002">
    <property type="entry name" value="Translational regulator CsrA"/>
    <property type="match status" value="1"/>
</dbReference>
<evidence type="ECO:0000256" key="4">
    <source>
        <dbReference type="ARBA" id="ARBA00022884"/>
    </source>
</evidence>
<dbReference type="SUPFAM" id="SSF117130">
    <property type="entry name" value="CsrA-like"/>
    <property type="match status" value="1"/>
</dbReference>
<evidence type="ECO:0000256" key="1">
    <source>
        <dbReference type="ARBA" id="ARBA00022490"/>
    </source>
</evidence>
<keyword evidence="2" id="KW-0678">Repressor</keyword>
<keyword evidence="4" id="KW-0694">RNA-binding</keyword>
<gene>
    <name evidence="5" type="ORF">UFOPK3547_00427</name>
</gene>
<protein>
    <submittedName>
        <fullName evidence="5">Unannotated protein</fullName>
    </submittedName>
</protein>
<dbReference type="PANTHER" id="PTHR34984">
    <property type="entry name" value="CARBON STORAGE REGULATOR"/>
    <property type="match status" value="1"/>
</dbReference>
<name>A0A6J5Z967_9ZZZZ</name>
<evidence type="ECO:0000256" key="2">
    <source>
        <dbReference type="ARBA" id="ARBA00022491"/>
    </source>
</evidence>
<dbReference type="Gene3D" id="2.60.40.4380">
    <property type="entry name" value="Translational regulator CsrA"/>
    <property type="match status" value="1"/>
</dbReference>
<keyword evidence="3" id="KW-0810">Translation regulation</keyword>
<keyword evidence="1" id="KW-0963">Cytoplasm</keyword>
<sequence>MLVLSRKVNQSIMIGDEIEVTVLSVDGDRVRLGIAAPREVPVFREEVYAEVNAPLGEDSTRAPSP</sequence>
<dbReference type="AlphaFoldDB" id="A0A6J5Z967"/>
<dbReference type="InterPro" id="IPR003751">
    <property type="entry name" value="CsrA"/>
</dbReference>
<dbReference type="NCBIfam" id="NF002469">
    <property type="entry name" value="PRK01712.1"/>
    <property type="match status" value="1"/>
</dbReference>